<evidence type="ECO:0000256" key="2">
    <source>
        <dbReference type="ARBA" id="ARBA00023136"/>
    </source>
</evidence>
<dbReference type="InterPro" id="IPR006664">
    <property type="entry name" value="OMP_bac"/>
</dbReference>
<evidence type="ECO:0000256" key="1">
    <source>
        <dbReference type="ARBA" id="ARBA00004442"/>
    </source>
</evidence>
<dbReference type="CDD" id="cd07185">
    <property type="entry name" value="OmpA_C-like"/>
    <property type="match status" value="1"/>
</dbReference>
<dbReference type="InterPro" id="IPR011659">
    <property type="entry name" value="WD40"/>
</dbReference>
<keyword evidence="7" id="KW-0282">Flagellum</keyword>
<dbReference type="InterPro" id="IPR006665">
    <property type="entry name" value="OmpA-like"/>
</dbReference>
<dbReference type="Pfam" id="PF00691">
    <property type="entry name" value="OmpA"/>
    <property type="match status" value="1"/>
</dbReference>
<name>A0A0P0CME6_9FLAO</name>
<dbReference type="PRINTS" id="PR01021">
    <property type="entry name" value="OMPADOMAIN"/>
</dbReference>
<protein>
    <submittedName>
        <fullName evidence="7">Flagellar motor protein MotB</fullName>
    </submittedName>
</protein>
<dbReference type="PANTHER" id="PTHR30329">
    <property type="entry name" value="STATOR ELEMENT OF FLAGELLAR MOTOR COMPLEX"/>
    <property type="match status" value="1"/>
</dbReference>
<dbReference type="SUPFAM" id="SSF103088">
    <property type="entry name" value="OmpA-like"/>
    <property type="match status" value="1"/>
</dbReference>
<dbReference type="SUPFAM" id="SSF82171">
    <property type="entry name" value="DPP6 N-terminal domain-like"/>
    <property type="match status" value="1"/>
</dbReference>
<dbReference type="STRING" id="1736674.APS56_01695"/>
<dbReference type="InterPro" id="IPR011990">
    <property type="entry name" value="TPR-like_helical_dom_sf"/>
</dbReference>
<dbReference type="InterPro" id="IPR050330">
    <property type="entry name" value="Bact_OuterMem_StrucFunc"/>
</dbReference>
<dbReference type="GO" id="GO:0009279">
    <property type="term" value="C:cell outer membrane"/>
    <property type="evidence" value="ECO:0007669"/>
    <property type="project" value="UniProtKB-SubCell"/>
</dbReference>
<dbReference type="InterPro" id="IPR036737">
    <property type="entry name" value="OmpA-like_sf"/>
</dbReference>
<gene>
    <name evidence="7" type="ORF">APS56_01695</name>
</gene>
<dbReference type="PROSITE" id="PS51123">
    <property type="entry name" value="OMPA_2"/>
    <property type="match status" value="1"/>
</dbReference>
<feature type="signal peptide" evidence="5">
    <location>
        <begin position="1"/>
        <end position="21"/>
    </location>
</feature>
<keyword evidence="2 4" id="KW-0472">Membrane</keyword>
<comment type="subcellular location">
    <subcellularLocation>
        <location evidence="1">Cell outer membrane</location>
    </subcellularLocation>
</comment>
<organism evidence="7 8">
    <name type="scientific">Pseudalgibacter alginicilyticus</name>
    <dbReference type="NCBI Taxonomy" id="1736674"/>
    <lineage>
        <taxon>Bacteria</taxon>
        <taxon>Pseudomonadati</taxon>
        <taxon>Bacteroidota</taxon>
        <taxon>Flavobacteriia</taxon>
        <taxon>Flavobacteriales</taxon>
        <taxon>Flavobacteriaceae</taxon>
        <taxon>Pseudalgibacter</taxon>
    </lineage>
</organism>
<dbReference type="Pfam" id="PF13620">
    <property type="entry name" value="CarboxypepD_reg"/>
    <property type="match status" value="1"/>
</dbReference>
<accession>A0A0P0CME6</accession>
<dbReference type="SUPFAM" id="SSF49464">
    <property type="entry name" value="Carboxypeptidase regulatory domain-like"/>
    <property type="match status" value="1"/>
</dbReference>
<dbReference type="SUPFAM" id="SSF48452">
    <property type="entry name" value="TPR-like"/>
    <property type="match status" value="1"/>
</dbReference>
<keyword evidence="3" id="KW-0998">Cell outer membrane</keyword>
<sequence>MKIKSHILIYLFLSFSLSGIAQQSKLKKADTLFNQFSFVKAVELYKELVANNYERDYAIRKLADSYDLLRDPKNASRYYRQAVRQPKIPIEYYYNFAKSLRGIRDYREAEIWMQRYKDSGGVAETENYGRSGNFMQNIENAKQEYFLNKVRFNSKYSDFGAFEHDNKIYFTSSRDVGVSVQRLYSWDEQPFLDVYVTEKNSRTVDHDSKLKGDVNSIYHDGPVTISKDGNTMYFSRNNITENVQTNDKQGFNHIKIYRATKKGNSWGNIEDLSINSDNYSVQHPALNKDDTKLYFSSDMPGGYGGSDIYVVDIFPDGTFGTPENLGGIVNTKKSEGTPFINNEDTLFFASDGHQGLGLLDVYRTIENEENKIIDVLNLGEPVNSNSDDFSFFMNPDGLSGYFASDRRGGRGSDDIYSYYRIPLLYIEGVVTDAINNRPIPYSEITIFDAKNKQIAHLTTDDFGYFSINIDRNTDYKIVAKQKKYIEDFRTISTKNIETKTQIIKANLLLNPIQNIEVLADVSSLNSIYFDYDKHEIRKDAKIELDKIVNLMNNEYPNMIIKIESHTDSRGSIAYNDNLSKDRANATYKYLISRGIDASRITEHKGFGERRLINGCDDNADCTETDHQLNRRTQFIIVKME</sequence>
<evidence type="ECO:0000259" key="6">
    <source>
        <dbReference type="PROSITE" id="PS51123"/>
    </source>
</evidence>
<dbReference type="PANTHER" id="PTHR30329:SF21">
    <property type="entry name" value="LIPOPROTEIN YIAD-RELATED"/>
    <property type="match status" value="1"/>
</dbReference>
<feature type="domain" description="OmpA-like" evidence="6">
    <location>
        <begin position="516"/>
        <end position="640"/>
    </location>
</feature>
<evidence type="ECO:0000313" key="7">
    <source>
        <dbReference type="EMBL" id="ALJ03940.1"/>
    </source>
</evidence>
<dbReference type="Pfam" id="PF07676">
    <property type="entry name" value="PD40"/>
    <property type="match status" value="2"/>
</dbReference>
<evidence type="ECO:0000256" key="4">
    <source>
        <dbReference type="PROSITE-ProRule" id="PRU00473"/>
    </source>
</evidence>
<dbReference type="OrthoDB" id="9809364at2"/>
<dbReference type="EMBL" id="CP012898">
    <property type="protein sequence ID" value="ALJ03940.1"/>
    <property type="molecule type" value="Genomic_DNA"/>
</dbReference>
<dbReference type="Proteomes" id="UP000057981">
    <property type="component" value="Chromosome"/>
</dbReference>
<dbReference type="PATRIC" id="fig|1736674.3.peg.355"/>
<keyword evidence="7" id="KW-0966">Cell projection</keyword>
<keyword evidence="8" id="KW-1185">Reference proteome</keyword>
<evidence type="ECO:0000256" key="3">
    <source>
        <dbReference type="ARBA" id="ARBA00023237"/>
    </source>
</evidence>
<keyword evidence="7" id="KW-0969">Cilium</keyword>
<keyword evidence="5" id="KW-0732">Signal</keyword>
<dbReference type="AlphaFoldDB" id="A0A0P0CME6"/>
<dbReference type="Gene3D" id="2.60.40.1120">
    <property type="entry name" value="Carboxypeptidase-like, regulatory domain"/>
    <property type="match status" value="1"/>
</dbReference>
<dbReference type="KEGG" id="ahz:APS56_01695"/>
<reference evidence="7 8" key="1">
    <citation type="submission" date="2015-10" db="EMBL/GenBank/DDBJ databases">
        <authorList>
            <person name="Gilbert D.G."/>
        </authorList>
    </citation>
    <scope>NUCLEOTIDE SEQUENCE [LARGE SCALE GENOMIC DNA]</scope>
    <source>
        <strain evidence="8">HZ-22</strain>
    </source>
</reference>
<dbReference type="Gene3D" id="1.25.40.10">
    <property type="entry name" value="Tetratricopeptide repeat domain"/>
    <property type="match status" value="1"/>
</dbReference>
<evidence type="ECO:0000256" key="5">
    <source>
        <dbReference type="SAM" id="SignalP"/>
    </source>
</evidence>
<evidence type="ECO:0000313" key="8">
    <source>
        <dbReference type="Proteomes" id="UP000057981"/>
    </source>
</evidence>
<dbReference type="Gene3D" id="3.30.1330.60">
    <property type="entry name" value="OmpA-like domain"/>
    <property type="match status" value="1"/>
</dbReference>
<feature type="chain" id="PRO_5006042707" evidence="5">
    <location>
        <begin position="22"/>
        <end position="640"/>
    </location>
</feature>
<dbReference type="InterPro" id="IPR008969">
    <property type="entry name" value="CarboxyPept-like_regulatory"/>
</dbReference>
<dbReference type="RefSeq" id="WP_054724171.1">
    <property type="nucleotide sequence ID" value="NZ_CP012898.1"/>
</dbReference>
<proteinExistence type="predicted"/>